<feature type="domain" description="HTH LytTR-type" evidence="3">
    <location>
        <begin position="131"/>
        <end position="230"/>
    </location>
</feature>
<evidence type="ECO:0000256" key="1">
    <source>
        <dbReference type="PROSITE-ProRule" id="PRU00169"/>
    </source>
</evidence>
<dbReference type="Gene3D" id="3.40.50.2300">
    <property type="match status" value="1"/>
</dbReference>
<feature type="domain" description="Response regulatory" evidence="2">
    <location>
        <begin position="3"/>
        <end position="120"/>
    </location>
</feature>
<dbReference type="AlphaFoldDB" id="A0A318KGR1"/>
<evidence type="ECO:0000313" key="4">
    <source>
        <dbReference type="EMBL" id="PXX76909.1"/>
    </source>
</evidence>
<dbReference type="RefSeq" id="WP_022939693.1">
    <property type="nucleotide sequence ID" value="NZ_CABKRQ010000011.1"/>
</dbReference>
<dbReference type="PANTHER" id="PTHR37299">
    <property type="entry name" value="TRANSCRIPTIONAL REGULATOR-RELATED"/>
    <property type="match status" value="1"/>
</dbReference>
<dbReference type="Pfam" id="PF04397">
    <property type="entry name" value="LytTR"/>
    <property type="match status" value="1"/>
</dbReference>
<feature type="modified residue" description="4-aspartylphosphate" evidence="1">
    <location>
        <position position="57"/>
    </location>
</feature>
<dbReference type="SMART" id="SM00448">
    <property type="entry name" value="REC"/>
    <property type="match status" value="1"/>
</dbReference>
<keyword evidence="5" id="KW-1185">Reference proteome</keyword>
<dbReference type="PANTHER" id="PTHR37299:SF1">
    <property type="entry name" value="STAGE 0 SPORULATION PROTEIN A HOMOLOG"/>
    <property type="match status" value="1"/>
</dbReference>
<dbReference type="InterPro" id="IPR007492">
    <property type="entry name" value="LytTR_DNA-bd_dom"/>
</dbReference>
<dbReference type="PROSITE" id="PS50930">
    <property type="entry name" value="HTH_LYTTR"/>
    <property type="match status" value="1"/>
</dbReference>
<proteinExistence type="predicted"/>
<evidence type="ECO:0000259" key="2">
    <source>
        <dbReference type="PROSITE" id="PS50110"/>
    </source>
</evidence>
<name>A0A318KGR1_9FIRM</name>
<dbReference type="STRING" id="1034346.GCA_000313565_03414"/>
<dbReference type="SMART" id="SM00850">
    <property type="entry name" value="LytTR"/>
    <property type="match status" value="1"/>
</dbReference>
<evidence type="ECO:0000313" key="5">
    <source>
        <dbReference type="Proteomes" id="UP000247612"/>
    </source>
</evidence>
<dbReference type="SUPFAM" id="SSF52172">
    <property type="entry name" value="CheY-like"/>
    <property type="match status" value="1"/>
</dbReference>
<dbReference type="Pfam" id="PF00072">
    <property type="entry name" value="Response_reg"/>
    <property type="match status" value="1"/>
</dbReference>
<organism evidence="4 5">
    <name type="scientific">Dielma fastidiosa</name>
    <dbReference type="NCBI Taxonomy" id="1034346"/>
    <lineage>
        <taxon>Bacteria</taxon>
        <taxon>Bacillati</taxon>
        <taxon>Bacillota</taxon>
        <taxon>Erysipelotrichia</taxon>
        <taxon>Erysipelotrichales</taxon>
        <taxon>Erysipelotrichaceae</taxon>
        <taxon>Dielma</taxon>
    </lineage>
</organism>
<dbReference type="OrthoDB" id="1653482at2"/>
<dbReference type="GO" id="GO:0000156">
    <property type="term" value="F:phosphorelay response regulator activity"/>
    <property type="evidence" value="ECO:0007669"/>
    <property type="project" value="InterPro"/>
</dbReference>
<dbReference type="InterPro" id="IPR001789">
    <property type="entry name" value="Sig_transdc_resp-reg_receiver"/>
</dbReference>
<reference evidence="4 5" key="1">
    <citation type="submission" date="2018-05" db="EMBL/GenBank/DDBJ databases">
        <title>Genomic Encyclopedia of Type Strains, Phase IV (KMG-IV): sequencing the most valuable type-strain genomes for metagenomic binning, comparative biology and taxonomic classification.</title>
        <authorList>
            <person name="Goeker M."/>
        </authorList>
    </citation>
    <scope>NUCLEOTIDE SEQUENCE [LARGE SCALE GENOMIC DNA]</scope>
    <source>
        <strain evidence="4 5">JC118</strain>
    </source>
</reference>
<gene>
    <name evidence="4" type="ORF">DES51_113104</name>
</gene>
<sequence length="237" mass="27761">MIRIAICDDDVKVLAALKDYLHCYAKEKNMQLNVILFQNGIELLKHDIKNIDMIFLDVEMPEINGIELARQIRQVNTQVMILFVTNYIQYALQGYEVQAFRYLIKPINQAEFNQTVTKALDQIWHQQNAYLAVKTRFETIRVRIDTIYYVETEKGHVMIHTEDEKIECYSTMEKIETVLREEGFFRCHNAFLVALKAVKKVQLNDIVLNNGTVIALSKNRKKQFKQVYTDFLGGNFL</sequence>
<keyword evidence="1" id="KW-0597">Phosphoprotein</keyword>
<dbReference type="InterPro" id="IPR046947">
    <property type="entry name" value="LytR-like"/>
</dbReference>
<accession>A0A318KGR1</accession>
<dbReference type="Gene3D" id="2.40.50.1020">
    <property type="entry name" value="LytTr DNA-binding domain"/>
    <property type="match status" value="1"/>
</dbReference>
<dbReference type="GO" id="GO:0003677">
    <property type="term" value="F:DNA binding"/>
    <property type="evidence" value="ECO:0007669"/>
    <property type="project" value="InterPro"/>
</dbReference>
<dbReference type="Proteomes" id="UP000247612">
    <property type="component" value="Unassembled WGS sequence"/>
</dbReference>
<dbReference type="InterPro" id="IPR011006">
    <property type="entry name" value="CheY-like_superfamily"/>
</dbReference>
<dbReference type="EMBL" id="QJKH01000013">
    <property type="protein sequence ID" value="PXX76909.1"/>
    <property type="molecule type" value="Genomic_DNA"/>
</dbReference>
<evidence type="ECO:0000259" key="3">
    <source>
        <dbReference type="PROSITE" id="PS50930"/>
    </source>
</evidence>
<comment type="caution">
    <text evidence="4">The sequence shown here is derived from an EMBL/GenBank/DDBJ whole genome shotgun (WGS) entry which is preliminary data.</text>
</comment>
<protein>
    <submittedName>
        <fullName evidence="4">LytTR family two component transcriptional regulator</fullName>
    </submittedName>
</protein>
<dbReference type="PROSITE" id="PS50110">
    <property type="entry name" value="RESPONSE_REGULATORY"/>
    <property type="match status" value="1"/>
</dbReference>